<feature type="region of interest" description="Disordered" evidence="1">
    <location>
        <begin position="55"/>
        <end position="90"/>
    </location>
</feature>
<feature type="region of interest" description="Disordered" evidence="1">
    <location>
        <begin position="1"/>
        <end position="32"/>
    </location>
</feature>
<proteinExistence type="predicted"/>
<dbReference type="Proteomes" id="UP000541444">
    <property type="component" value="Unassembled WGS sequence"/>
</dbReference>
<feature type="compositionally biased region" description="Basic and acidic residues" evidence="1">
    <location>
        <begin position="78"/>
        <end position="90"/>
    </location>
</feature>
<evidence type="ECO:0000313" key="3">
    <source>
        <dbReference type="Proteomes" id="UP000541444"/>
    </source>
</evidence>
<dbReference type="EMBL" id="JACGCM010002279">
    <property type="protein sequence ID" value="KAF6142201.1"/>
    <property type="molecule type" value="Genomic_DNA"/>
</dbReference>
<accession>A0A7J7LHQ9</accession>
<reference evidence="2 3" key="1">
    <citation type="journal article" date="2020" name="IScience">
        <title>Genome Sequencing of the Endangered Kingdonia uniflora (Circaeasteraceae, Ranunculales) Reveals Potential Mechanisms of Evolutionary Specialization.</title>
        <authorList>
            <person name="Sun Y."/>
            <person name="Deng T."/>
            <person name="Zhang A."/>
            <person name="Moore M.J."/>
            <person name="Landis J.B."/>
            <person name="Lin N."/>
            <person name="Zhang H."/>
            <person name="Zhang X."/>
            <person name="Huang J."/>
            <person name="Zhang X."/>
            <person name="Sun H."/>
            <person name="Wang H."/>
        </authorList>
    </citation>
    <scope>NUCLEOTIDE SEQUENCE [LARGE SCALE GENOMIC DNA]</scope>
    <source>
        <strain evidence="2">TB1705</strain>
        <tissue evidence="2">Leaf</tissue>
    </source>
</reference>
<feature type="compositionally biased region" description="Polar residues" evidence="1">
    <location>
        <begin position="18"/>
        <end position="32"/>
    </location>
</feature>
<comment type="caution">
    <text evidence="2">The sequence shown here is derived from an EMBL/GenBank/DDBJ whole genome shotgun (WGS) entry which is preliminary data.</text>
</comment>
<organism evidence="2 3">
    <name type="scientific">Kingdonia uniflora</name>
    <dbReference type="NCBI Taxonomy" id="39325"/>
    <lineage>
        <taxon>Eukaryota</taxon>
        <taxon>Viridiplantae</taxon>
        <taxon>Streptophyta</taxon>
        <taxon>Embryophyta</taxon>
        <taxon>Tracheophyta</taxon>
        <taxon>Spermatophyta</taxon>
        <taxon>Magnoliopsida</taxon>
        <taxon>Ranunculales</taxon>
        <taxon>Circaeasteraceae</taxon>
        <taxon>Kingdonia</taxon>
    </lineage>
</organism>
<protein>
    <submittedName>
        <fullName evidence="2">Uncharacterized protein</fullName>
    </submittedName>
</protein>
<dbReference type="AlphaFoldDB" id="A0A7J7LHQ9"/>
<gene>
    <name evidence="2" type="ORF">GIB67_037119</name>
</gene>
<evidence type="ECO:0000313" key="2">
    <source>
        <dbReference type="EMBL" id="KAF6142201.1"/>
    </source>
</evidence>
<sequence length="272" mass="30182">MAGVDEGKWQVSGEEAHTNFSKTLRTGSSAQPNLVKSSKIALKYLKKRMLKALSASGTTGSGEVGKDKRMRVKPSGESGEKDADRRSVAVDDLKEVEERARLAVLHGEEDTSKMVAHLVKGIWLGIEEEKSELKKVNIEPEKELARSRTDTLKKVKQLKGSHAVVIGQLQVETKANLDEMVEERDRLGRHLMLKGHSEEDVDAIKADTYAEEEDEEEAEAVRIVDRLDGVSRQTVLENQGDDVELPEGGSEKAVREMSLRIKDLESGLARER</sequence>
<keyword evidence="3" id="KW-1185">Reference proteome</keyword>
<evidence type="ECO:0000256" key="1">
    <source>
        <dbReference type="SAM" id="MobiDB-lite"/>
    </source>
</evidence>
<name>A0A7J7LHQ9_9MAGN</name>